<dbReference type="NCBIfam" id="NF038402">
    <property type="entry name" value="TroA_like"/>
    <property type="match status" value="1"/>
</dbReference>
<dbReference type="EMBL" id="NRSH01000111">
    <property type="protein sequence ID" value="MBK1727197.1"/>
    <property type="molecule type" value="Genomic_DNA"/>
</dbReference>
<evidence type="ECO:0000313" key="5">
    <source>
        <dbReference type="Proteomes" id="UP000738126"/>
    </source>
</evidence>
<dbReference type="InterPro" id="IPR054828">
    <property type="entry name" value="Vit_B12_bind_prot"/>
</dbReference>
<evidence type="ECO:0000256" key="1">
    <source>
        <dbReference type="ARBA" id="ARBA00022729"/>
    </source>
</evidence>
<gene>
    <name evidence="4" type="ORF">CKO13_09235</name>
</gene>
<dbReference type="PROSITE" id="PS50983">
    <property type="entry name" value="FE_B12_PBP"/>
    <property type="match status" value="1"/>
</dbReference>
<organism evidence="4 5">
    <name type="scientific">Halorhodospira neutriphila</name>
    <dbReference type="NCBI Taxonomy" id="168379"/>
    <lineage>
        <taxon>Bacteria</taxon>
        <taxon>Pseudomonadati</taxon>
        <taxon>Pseudomonadota</taxon>
        <taxon>Gammaproteobacteria</taxon>
        <taxon>Chromatiales</taxon>
        <taxon>Ectothiorhodospiraceae</taxon>
        <taxon>Halorhodospira</taxon>
    </lineage>
</organism>
<feature type="signal peptide" evidence="2">
    <location>
        <begin position="1"/>
        <end position="40"/>
    </location>
</feature>
<evidence type="ECO:0000313" key="4">
    <source>
        <dbReference type="EMBL" id="MBK1727197.1"/>
    </source>
</evidence>
<dbReference type="Proteomes" id="UP000738126">
    <property type="component" value="Unassembled WGS sequence"/>
</dbReference>
<evidence type="ECO:0000256" key="2">
    <source>
        <dbReference type="SAM" id="SignalP"/>
    </source>
</evidence>
<keyword evidence="5" id="KW-1185">Reference proteome</keyword>
<dbReference type="CDD" id="cd01144">
    <property type="entry name" value="BtuF"/>
    <property type="match status" value="1"/>
</dbReference>
<dbReference type="InterPro" id="IPR050902">
    <property type="entry name" value="ABC_Transporter_SBP"/>
</dbReference>
<protein>
    <submittedName>
        <fullName evidence="4">Cobalamin-binding protein</fullName>
    </submittedName>
</protein>
<proteinExistence type="predicted"/>
<comment type="caution">
    <text evidence="4">The sequence shown here is derived from an EMBL/GenBank/DDBJ whole genome shotgun (WGS) entry which is preliminary data.</text>
</comment>
<dbReference type="PANTHER" id="PTHR30535">
    <property type="entry name" value="VITAMIN B12-BINDING PROTEIN"/>
    <property type="match status" value="1"/>
</dbReference>
<dbReference type="Pfam" id="PF01497">
    <property type="entry name" value="Peripla_BP_2"/>
    <property type="match status" value="1"/>
</dbReference>
<sequence length="314" mass="33911">MAARRAAPASAAARALRRRRAGLGAALLLAAALLAGTAAAEGRCVEDDTGREVCLEGPAQRIIALSPGVTELLFAAGAGERVVAAVSHADYPEPARELPRVGSYERLDLESLLAFRPDLVVAWQGGNSPHQLERLEEAGATLYRSAQGRLERIPATLERLGRLAGTEAAAREAAAAFRERLAGLRRRYAGRDPVTVFYEIWDAPLMTVNGEQMISDAIRICGGRNIFAELDRLAPRVDKEAVLAADPEAIVAGGMGGEGGRSLLAPWRRYESLRAARRGNLFFVDPALLQRPTPRVLEGTARLCEHLEQARQRR</sequence>
<dbReference type="SUPFAM" id="SSF53807">
    <property type="entry name" value="Helical backbone' metal receptor"/>
    <property type="match status" value="1"/>
</dbReference>
<feature type="domain" description="Fe/B12 periplasmic-binding" evidence="3">
    <location>
        <begin position="61"/>
        <end position="311"/>
    </location>
</feature>
<dbReference type="RefSeq" id="WP_200259995.1">
    <property type="nucleotide sequence ID" value="NZ_NRSH01000111.1"/>
</dbReference>
<name>A0ABS1E7Q0_9GAMM</name>
<dbReference type="PANTHER" id="PTHR30535:SF34">
    <property type="entry name" value="MOLYBDATE-BINDING PROTEIN MOLA"/>
    <property type="match status" value="1"/>
</dbReference>
<dbReference type="Gene3D" id="3.40.50.1980">
    <property type="entry name" value="Nitrogenase molybdenum iron protein domain"/>
    <property type="match status" value="2"/>
</dbReference>
<evidence type="ECO:0000259" key="3">
    <source>
        <dbReference type="PROSITE" id="PS50983"/>
    </source>
</evidence>
<accession>A0ABS1E7Q0</accession>
<reference evidence="4 5" key="1">
    <citation type="journal article" date="2020" name="Microorganisms">
        <title>Osmotic Adaptation and Compatible Solute Biosynthesis of Phototrophic Bacteria as Revealed from Genome Analyses.</title>
        <authorList>
            <person name="Imhoff J.F."/>
            <person name="Rahn T."/>
            <person name="Kunzel S."/>
            <person name="Keller A."/>
            <person name="Neulinger S.C."/>
        </authorList>
    </citation>
    <scope>NUCLEOTIDE SEQUENCE [LARGE SCALE GENOMIC DNA]</scope>
    <source>
        <strain evidence="4 5">DSM 15116</strain>
    </source>
</reference>
<keyword evidence="1 2" id="KW-0732">Signal</keyword>
<feature type="chain" id="PRO_5046698680" evidence="2">
    <location>
        <begin position="41"/>
        <end position="314"/>
    </location>
</feature>
<dbReference type="InterPro" id="IPR002491">
    <property type="entry name" value="ABC_transptr_periplasmic_BD"/>
</dbReference>